<keyword evidence="3" id="KW-0255">Endonuclease</keyword>
<dbReference type="Pfam" id="PF03372">
    <property type="entry name" value="Exo_endo_phos"/>
    <property type="match status" value="1"/>
</dbReference>
<dbReference type="Proteomes" id="UP001183202">
    <property type="component" value="Unassembled WGS sequence"/>
</dbReference>
<keyword evidence="3" id="KW-0540">Nuclease</keyword>
<proteinExistence type="predicted"/>
<dbReference type="PANTHER" id="PTHR14859">
    <property type="entry name" value="CALCOFLUOR WHITE HYPERSENSITIVE PROTEIN PRECURSOR"/>
    <property type="match status" value="1"/>
</dbReference>
<dbReference type="InterPro" id="IPR051916">
    <property type="entry name" value="GPI-anchor_lipid_remodeler"/>
</dbReference>
<evidence type="ECO:0000259" key="2">
    <source>
        <dbReference type="Pfam" id="PF03372"/>
    </source>
</evidence>
<accession>A0ABU2NA83</accession>
<sequence length="267" mass="27912">MTVRIATFNLLHGLDVRSKRVDLDAAAEAIEALDVDVVAVQEVDRGLSRSGELDQVAELASLLSRTGVFAPALLGDPTLHWTRGPGADPDPGGPAYGIGLISRLPVTAVAIAALPGGGPGQARPRRPDARRPPIPYRDGEPRAALRVTVEAPWGGPVAVTTAHLSFVPWRGRRQLATVGRFARGGPDGAVAAVLLGDLNLPPRVVEPALRRGGWRTLPAGPTFPSWTPVAQLDHVLVRGGIVMEELKAGPAGPSDHLPLTASLRAIG</sequence>
<feature type="region of interest" description="Disordered" evidence="1">
    <location>
        <begin position="115"/>
        <end position="139"/>
    </location>
</feature>
<dbReference type="RefSeq" id="WP_311556675.1">
    <property type="nucleotide sequence ID" value="NZ_JAVREJ010000008.1"/>
</dbReference>
<dbReference type="InterPro" id="IPR036691">
    <property type="entry name" value="Endo/exonu/phosph_ase_sf"/>
</dbReference>
<name>A0ABU2NA83_9PSEU</name>
<dbReference type="SUPFAM" id="SSF56219">
    <property type="entry name" value="DNase I-like"/>
    <property type="match status" value="1"/>
</dbReference>
<feature type="domain" description="Endonuclease/exonuclease/phosphatase" evidence="2">
    <location>
        <begin position="6"/>
        <end position="256"/>
    </location>
</feature>
<evidence type="ECO:0000256" key="1">
    <source>
        <dbReference type="SAM" id="MobiDB-lite"/>
    </source>
</evidence>
<comment type="caution">
    <text evidence="3">The sequence shown here is derived from an EMBL/GenBank/DDBJ whole genome shotgun (WGS) entry which is preliminary data.</text>
</comment>
<keyword evidence="3" id="KW-0378">Hydrolase</keyword>
<dbReference type="GO" id="GO:0004519">
    <property type="term" value="F:endonuclease activity"/>
    <property type="evidence" value="ECO:0007669"/>
    <property type="project" value="UniProtKB-KW"/>
</dbReference>
<evidence type="ECO:0000313" key="4">
    <source>
        <dbReference type="Proteomes" id="UP001183202"/>
    </source>
</evidence>
<dbReference type="EMBL" id="JAVREJ010000008">
    <property type="protein sequence ID" value="MDT0350650.1"/>
    <property type="molecule type" value="Genomic_DNA"/>
</dbReference>
<organism evidence="3 4">
    <name type="scientific">Pseudonocardia charpentierae</name>
    <dbReference type="NCBI Taxonomy" id="3075545"/>
    <lineage>
        <taxon>Bacteria</taxon>
        <taxon>Bacillati</taxon>
        <taxon>Actinomycetota</taxon>
        <taxon>Actinomycetes</taxon>
        <taxon>Pseudonocardiales</taxon>
        <taxon>Pseudonocardiaceae</taxon>
        <taxon>Pseudonocardia</taxon>
    </lineage>
</organism>
<protein>
    <submittedName>
        <fullName evidence="3">Endonuclease/exonuclease/phosphatase family protein</fullName>
    </submittedName>
</protein>
<evidence type="ECO:0000313" key="3">
    <source>
        <dbReference type="EMBL" id="MDT0350650.1"/>
    </source>
</evidence>
<dbReference type="Gene3D" id="3.60.10.10">
    <property type="entry name" value="Endonuclease/exonuclease/phosphatase"/>
    <property type="match status" value="1"/>
</dbReference>
<dbReference type="InterPro" id="IPR005135">
    <property type="entry name" value="Endo/exonuclease/phosphatase"/>
</dbReference>
<dbReference type="PANTHER" id="PTHR14859:SF15">
    <property type="entry name" value="ENDONUCLEASE_EXONUCLEASE_PHOSPHATASE DOMAIN-CONTAINING PROTEIN"/>
    <property type="match status" value="1"/>
</dbReference>
<feature type="compositionally biased region" description="Basic and acidic residues" evidence="1">
    <location>
        <begin position="125"/>
        <end position="139"/>
    </location>
</feature>
<keyword evidence="4" id="KW-1185">Reference proteome</keyword>
<gene>
    <name evidence="3" type="ORF">RM445_14045</name>
</gene>
<reference evidence="4" key="1">
    <citation type="submission" date="2023-07" db="EMBL/GenBank/DDBJ databases">
        <title>30 novel species of actinomycetes from the DSMZ collection.</title>
        <authorList>
            <person name="Nouioui I."/>
        </authorList>
    </citation>
    <scope>NUCLEOTIDE SEQUENCE [LARGE SCALE GENOMIC DNA]</scope>
    <source>
        <strain evidence="4">DSM 45834</strain>
    </source>
</reference>